<dbReference type="PANTHER" id="PTHR22893:SF91">
    <property type="entry name" value="NADPH DEHYDROGENASE 2-RELATED"/>
    <property type="match status" value="1"/>
</dbReference>
<reference evidence="2" key="1">
    <citation type="submission" date="2019-07" db="EMBL/GenBank/DDBJ databases">
        <title>Hyphodiscus hymeniophilus genome sequencing and assembly.</title>
        <authorList>
            <person name="Kramer G."/>
            <person name="Nodwell J."/>
        </authorList>
    </citation>
    <scope>NUCLEOTIDE SEQUENCE</scope>
    <source>
        <strain evidence="2">ATCC 34498</strain>
    </source>
</reference>
<dbReference type="PANTHER" id="PTHR22893">
    <property type="entry name" value="NADH OXIDOREDUCTASE-RELATED"/>
    <property type="match status" value="1"/>
</dbReference>
<proteinExistence type="predicted"/>
<dbReference type="GO" id="GO:0016491">
    <property type="term" value="F:oxidoreductase activity"/>
    <property type="evidence" value="ECO:0007669"/>
    <property type="project" value="InterPro"/>
</dbReference>
<dbReference type="InterPro" id="IPR001155">
    <property type="entry name" value="OxRdtase_FMN_N"/>
</dbReference>
<dbReference type="AlphaFoldDB" id="A0A9P6SLT3"/>
<dbReference type="Proteomes" id="UP000785200">
    <property type="component" value="Unassembled WGS sequence"/>
</dbReference>
<dbReference type="OrthoDB" id="276546at2759"/>
<dbReference type="Gene3D" id="3.20.20.70">
    <property type="entry name" value="Aldolase class I"/>
    <property type="match status" value="1"/>
</dbReference>
<comment type="caution">
    <text evidence="2">The sequence shown here is derived from an EMBL/GenBank/DDBJ whole genome shotgun (WGS) entry which is preliminary data.</text>
</comment>
<feature type="domain" description="NADH:flavin oxidoreductase/NADH oxidase N-terminal" evidence="1">
    <location>
        <begin position="8"/>
        <end position="358"/>
    </location>
</feature>
<protein>
    <submittedName>
        <fullName evidence="2">12-oxophytodienoate-10</fullName>
    </submittedName>
</protein>
<dbReference type="SUPFAM" id="SSF51395">
    <property type="entry name" value="FMN-linked oxidoreductases"/>
    <property type="match status" value="1"/>
</dbReference>
<dbReference type="EMBL" id="VNKQ01000018">
    <property type="protein sequence ID" value="KAG0645673.1"/>
    <property type="molecule type" value="Genomic_DNA"/>
</dbReference>
<evidence type="ECO:0000259" key="1">
    <source>
        <dbReference type="Pfam" id="PF00724"/>
    </source>
</evidence>
<dbReference type="CDD" id="cd02933">
    <property type="entry name" value="OYE_like_FMN"/>
    <property type="match status" value="1"/>
</dbReference>
<evidence type="ECO:0000313" key="3">
    <source>
        <dbReference type="Proteomes" id="UP000785200"/>
    </source>
</evidence>
<dbReference type="InterPro" id="IPR045247">
    <property type="entry name" value="Oye-like"/>
</dbReference>
<organism evidence="2 3">
    <name type="scientific">Hyphodiscus hymeniophilus</name>
    <dbReference type="NCBI Taxonomy" id="353542"/>
    <lineage>
        <taxon>Eukaryota</taxon>
        <taxon>Fungi</taxon>
        <taxon>Dikarya</taxon>
        <taxon>Ascomycota</taxon>
        <taxon>Pezizomycotina</taxon>
        <taxon>Leotiomycetes</taxon>
        <taxon>Helotiales</taxon>
        <taxon>Hyphodiscaceae</taxon>
        <taxon>Hyphodiscus</taxon>
    </lineage>
</organism>
<name>A0A9P6SLT3_9HELO</name>
<dbReference type="Pfam" id="PF00724">
    <property type="entry name" value="Oxidored_FMN"/>
    <property type="match status" value="1"/>
</dbReference>
<gene>
    <name evidence="2" type="ORF">D0Z07_8747</name>
</gene>
<keyword evidence="3" id="KW-1185">Reference proteome</keyword>
<evidence type="ECO:0000313" key="2">
    <source>
        <dbReference type="EMBL" id="KAG0645673.1"/>
    </source>
</evidence>
<accession>A0A9P6SLT3</accession>
<dbReference type="InterPro" id="IPR013785">
    <property type="entry name" value="Aldolase_TIM"/>
</dbReference>
<sequence>MAHTQPPKIFEPLQVGGMTLSHRIIMSPLTRIRCPNSLPDALVAEYYAQRTTPGGLIIGEGTHPSIMAGNFLNVPGMFTLEHVQAWKLVTDAVHAKGGFIVCQLWHVGRFAVAVQLGGREPLSSSATNIGLSNRFTPKGRVPTEKSKEMTPSEIQTTIDEHVHAAKCALEAGFDAVEITMGNGYLCDQFLNSGVNLRADKYGGSIENRARFPLELLDAVIAAIQPSKTAVRFSPWGTVLMPLDSDPISTFSYVLSEVEKRGLAYVCLTQPRTDLFLPEETKWENLHHASDIGAIKAIKDEITLKPFFKILRTTPAFATGGYDDKNCFEEVESGELNAVTFGRWFISNPDLVDRIRMGKSLTPWKQESFYADGAWGYTDYPSADIEVDA</sequence>
<dbReference type="GO" id="GO:0010181">
    <property type="term" value="F:FMN binding"/>
    <property type="evidence" value="ECO:0007669"/>
    <property type="project" value="InterPro"/>
</dbReference>